<evidence type="ECO:0000313" key="3">
    <source>
        <dbReference type="Proteomes" id="UP000324479"/>
    </source>
</evidence>
<dbReference type="Proteomes" id="UP000324479">
    <property type="component" value="Unassembled WGS sequence"/>
</dbReference>
<dbReference type="RefSeq" id="WP_150076020.1">
    <property type="nucleotide sequence ID" value="NZ_VWOX01000004.1"/>
</dbReference>
<keyword evidence="3" id="KW-1185">Reference proteome</keyword>
<dbReference type="EMBL" id="VWOX01000004">
    <property type="protein sequence ID" value="KAA5544411.1"/>
    <property type="molecule type" value="Genomic_DNA"/>
</dbReference>
<sequence>MHRELLQRLPIYSLAASLMLSVVLLVGALPGVTLPRAGLGALGLLPLAAALVDAIRLRHRIDEDQDEANSDAQRQHDRSELAQWVRDKAELLSARERSINSRALALQQWLQFPDAISFDTSVSPSGRSAATGDRLVFDPMARHDRQLFELIERNTQQLFEDIKQDAYRKDVDGTRVFDNEKIFSDLHQMVSDVARIYRPGETSPLLRTNVEAISRATGRAALRLLVAVENIPGGLARHDFQSIYTLISRAVRTYGVYKSAKPYLDVASNMWFAGRIVSSTNPITLVAWWAASRATSYGASKLSGHVIDQQAVGLIRQVVEIVAIEVASLYSPMVRYRDMHWIYGVELVHLASEMGLPPAARLAAMKQIASLSLRDEYGRVSLMRHLAGGTTPRPNDYHPARAVSAAERMTVAERLEAFLLENVLKDPKHRVEKSVVERWQAAASDRLEIQFRATAVDATAEEQTERAVWALASFALQYLGDEPEQVVDRLHLSKCWNRADTNTRNAWIRHLKEDPPYLYHPPLIEPAGKLRDDFLTDLLDLAVASPIPAEDLQSDRASGRQSVTLQAWQGHDAIQVTAYFLRADVGEYLNRFTRLKVERLMAQSDPSVTMTPSPEVTLALDHLCGNGRLHGCFGDATLRESDSGVEHGEIYVARIDDLLIAFDAKAIPDSTVRLTIHATAAIADVKIEKLAGYIRSDCRVEFPSGAIVVVPGSTLRGYDVYFASLLVKHL</sequence>
<accession>A0A5M6DA45</accession>
<feature type="transmembrane region" description="Helical" evidence="1">
    <location>
        <begin position="12"/>
        <end position="31"/>
    </location>
</feature>
<gene>
    <name evidence="2" type="ORF">FYK55_08735</name>
</gene>
<reference evidence="2 3" key="1">
    <citation type="submission" date="2019-08" db="EMBL/GenBank/DDBJ databases">
        <authorList>
            <person name="Dhanesh K."/>
            <person name="Kumar G."/>
            <person name="Sasikala C."/>
            <person name="Venkata Ramana C."/>
        </authorList>
    </citation>
    <scope>NUCLEOTIDE SEQUENCE [LARGE SCALE GENOMIC DNA]</scope>
    <source>
        <strain evidence="2 3">JC645</strain>
    </source>
</reference>
<organism evidence="2 3">
    <name type="scientific">Roseiconus nitratireducens</name>
    <dbReference type="NCBI Taxonomy" id="2605748"/>
    <lineage>
        <taxon>Bacteria</taxon>
        <taxon>Pseudomonadati</taxon>
        <taxon>Planctomycetota</taxon>
        <taxon>Planctomycetia</taxon>
        <taxon>Pirellulales</taxon>
        <taxon>Pirellulaceae</taxon>
        <taxon>Roseiconus</taxon>
    </lineage>
</organism>
<evidence type="ECO:0000313" key="2">
    <source>
        <dbReference type="EMBL" id="KAA5544411.1"/>
    </source>
</evidence>
<proteinExistence type="predicted"/>
<keyword evidence="1" id="KW-0472">Membrane</keyword>
<name>A0A5M6DA45_9BACT</name>
<protein>
    <submittedName>
        <fullName evidence="2">Uncharacterized protein</fullName>
    </submittedName>
</protein>
<evidence type="ECO:0000256" key="1">
    <source>
        <dbReference type="SAM" id="Phobius"/>
    </source>
</evidence>
<comment type="caution">
    <text evidence="2">The sequence shown here is derived from an EMBL/GenBank/DDBJ whole genome shotgun (WGS) entry which is preliminary data.</text>
</comment>
<keyword evidence="1" id="KW-0812">Transmembrane</keyword>
<dbReference type="AlphaFoldDB" id="A0A5M6DA45"/>
<keyword evidence="1" id="KW-1133">Transmembrane helix</keyword>